<dbReference type="PRINTS" id="PR00368">
    <property type="entry name" value="FADPNR"/>
</dbReference>
<keyword evidence="5" id="KW-0732">Signal</keyword>
<organism evidence="7 8">
    <name type="scientific">Rubneribacter badeniensis</name>
    <dbReference type="NCBI Taxonomy" id="2070688"/>
    <lineage>
        <taxon>Bacteria</taxon>
        <taxon>Bacillati</taxon>
        <taxon>Actinomycetota</taxon>
        <taxon>Coriobacteriia</taxon>
        <taxon>Eggerthellales</taxon>
        <taxon>Eggerthellaceae</taxon>
        <taxon>Rubneribacter</taxon>
    </lineage>
</organism>
<comment type="caution">
    <text evidence="7">The sequence shown here is derived from an EMBL/GenBank/DDBJ whole genome shotgun (WGS) entry which is preliminary data.</text>
</comment>
<sequence>MKRRGFFKLAGLTAASLAAGGVLAACGAGQIPANPLRTDAGEDGAAPSVAGGPAVAFSSEVDVLVVGSGIAGLSAAMAPAEAKRSVLVVDKLDLLGGESYEANGVMRVAGSAVQQRAGLSATASSEWEARKKELEAAGATDLEFSRTLFEAAASWADHLANEYGAQFADPAEYAQGDRNTSVLLPKDGLGDMESVMVPLRDGLVGKGVSFLTGLRATAFILDEESAVCGMRFVASEGGAVTDVRARRIVVATGGFASSQPLVHAYTPDRERVGCYTVASMGEGQLLCAAIGGQLTGMDKAASLTGDLPQVSAWGLFGPIVAVDTQGERFAREDGSGATAEACFADERGLWWTVFDHALSESSQSRSIAQLTSKNAKRLVGPCDSADALAEQMGVPADKLAATLERYNDLVRAGKDDDFGRTLFLEPLEAPFYAVKQLPVRYRSRGGAATDEAGRLLSAAGAPIPRVHCCGAVANGGSDGLASNGAFGMLTGQAVADSLAEEDAQEGA</sequence>
<keyword evidence="4" id="KW-0560">Oxidoreductase</keyword>
<keyword evidence="3" id="KW-0274">FAD</keyword>
<gene>
    <name evidence="7" type="ORF">C2L80_06200</name>
</gene>
<proteinExistence type="predicted"/>
<feature type="signal peptide" evidence="5">
    <location>
        <begin position="1"/>
        <end position="24"/>
    </location>
</feature>
<dbReference type="InterPro" id="IPR036188">
    <property type="entry name" value="FAD/NAD-bd_sf"/>
</dbReference>
<reference evidence="7 8" key="1">
    <citation type="journal article" date="2018" name="Int. J. Syst. Evol. Microbiol.">
        <title>Rubneribacter badeniensis gen. nov., sp. nov. and Enteroscipio rubneri gen. nov., sp. nov., new members of the Eggerthellaceae isolated from human faeces.</title>
        <authorList>
            <person name="Danylec N."/>
            <person name="Gobl A."/>
            <person name="Stoll D.A."/>
            <person name="Hetzer B."/>
            <person name="Kulling S.E."/>
            <person name="Huch M."/>
        </authorList>
    </citation>
    <scope>NUCLEOTIDE SEQUENCE [LARGE SCALE GENOMIC DNA]</scope>
    <source>
        <strain evidence="7 8">ResAG-85</strain>
    </source>
</reference>
<evidence type="ECO:0000256" key="3">
    <source>
        <dbReference type="ARBA" id="ARBA00022827"/>
    </source>
</evidence>
<feature type="domain" description="FAD-dependent oxidoreductase 2 FAD-binding" evidence="6">
    <location>
        <begin position="62"/>
        <end position="483"/>
    </location>
</feature>
<protein>
    <submittedName>
        <fullName evidence="7">FAD-binding protein</fullName>
    </submittedName>
</protein>
<keyword evidence="2" id="KW-0285">Flavoprotein</keyword>
<dbReference type="SUPFAM" id="SSF51905">
    <property type="entry name" value="FAD/NAD(P)-binding domain"/>
    <property type="match status" value="1"/>
</dbReference>
<dbReference type="EMBL" id="PPEL01000027">
    <property type="protein sequence ID" value="PNV65517.1"/>
    <property type="molecule type" value="Genomic_DNA"/>
</dbReference>
<dbReference type="Gene3D" id="3.50.50.60">
    <property type="entry name" value="FAD/NAD(P)-binding domain"/>
    <property type="match status" value="1"/>
</dbReference>
<evidence type="ECO:0000256" key="4">
    <source>
        <dbReference type="ARBA" id="ARBA00023002"/>
    </source>
</evidence>
<comment type="cofactor">
    <cofactor evidence="1">
        <name>FAD</name>
        <dbReference type="ChEBI" id="CHEBI:57692"/>
    </cofactor>
</comment>
<dbReference type="Pfam" id="PF00890">
    <property type="entry name" value="FAD_binding_2"/>
    <property type="match status" value="1"/>
</dbReference>
<evidence type="ECO:0000313" key="8">
    <source>
        <dbReference type="Proteomes" id="UP000236488"/>
    </source>
</evidence>
<keyword evidence="8" id="KW-1185">Reference proteome</keyword>
<name>A0A2K2U5D4_9ACTN</name>
<dbReference type="PROSITE" id="PS51257">
    <property type="entry name" value="PROKAR_LIPOPROTEIN"/>
    <property type="match status" value="1"/>
</dbReference>
<dbReference type="Proteomes" id="UP000236488">
    <property type="component" value="Unassembled WGS sequence"/>
</dbReference>
<evidence type="ECO:0000256" key="5">
    <source>
        <dbReference type="SAM" id="SignalP"/>
    </source>
</evidence>
<feature type="chain" id="PRO_5014340421" evidence="5">
    <location>
        <begin position="25"/>
        <end position="507"/>
    </location>
</feature>
<dbReference type="PANTHER" id="PTHR43400">
    <property type="entry name" value="FUMARATE REDUCTASE"/>
    <property type="match status" value="1"/>
</dbReference>
<dbReference type="InterPro" id="IPR050315">
    <property type="entry name" value="FAD-oxidoreductase_2"/>
</dbReference>
<dbReference type="SUPFAM" id="SSF56425">
    <property type="entry name" value="Succinate dehydrogenase/fumarate reductase flavoprotein, catalytic domain"/>
    <property type="match status" value="1"/>
</dbReference>
<evidence type="ECO:0000259" key="6">
    <source>
        <dbReference type="Pfam" id="PF00890"/>
    </source>
</evidence>
<dbReference type="RefSeq" id="WP_092198709.1">
    <property type="nucleotide sequence ID" value="NZ_PPEL01000027.1"/>
</dbReference>
<evidence type="ECO:0000256" key="1">
    <source>
        <dbReference type="ARBA" id="ARBA00001974"/>
    </source>
</evidence>
<dbReference type="InterPro" id="IPR027477">
    <property type="entry name" value="Succ_DH/fumarate_Rdtase_cat_sf"/>
</dbReference>
<dbReference type="GO" id="GO:0033765">
    <property type="term" value="F:steroid dehydrogenase activity, acting on the CH-CH group of donors"/>
    <property type="evidence" value="ECO:0007669"/>
    <property type="project" value="UniProtKB-ARBA"/>
</dbReference>
<dbReference type="PANTHER" id="PTHR43400:SF7">
    <property type="entry name" value="FAD-DEPENDENT OXIDOREDUCTASE 2 FAD BINDING DOMAIN-CONTAINING PROTEIN"/>
    <property type="match status" value="1"/>
</dbReference>
<accession>A0A2K2U5D4</accession>
<dbReference type="AlphaFoldDB" id="A0A2K2U5D4"/>
<evidence type="ECO:0000313" key="7">
    <source>
        <dbReference type="EMBL" id="PNV65517.1"/>
    </source>
</evidence>
<dbReference type="InterPro" id="IPR003953">
    <property type="entry name" value="FAD-dep_OxRdtase_2_FAD-bd"/>
</dbReference>
<evidence type="ECO:0000256" key="2">
    <source>
        <dbReference type="ARBA" id="ARBA00022630"/>
    </source>
</evidence>
<dbReference type="Gene3D" id="3.90.700.10">
    <property type="entry name" value="Succinate dehydrogenase/fumarate reductase flavoprotein, catalytic domain"/>
    <property type="match status" value="1"/>
</dbReference>